<comment type="caution">
    <text evidence="8">The sequence shown here is derived from an EMBL/GenBank/DDBJ whole genome shotgun (WGS) entry which is preliminary data.</text>
</comment>
<feature type="transmembrane region" description="Helical" evidence="6">
    <location>
        <begin position="551"/>
        <end position="570"/>
    </location>
</feature>
<dbReference type="Pfam" id="PF13520">
    <property type="entry name" value="AA_permease_2"/>
    <property type="match status" value="2"/>
</dbReference>
<dbReference type="GO" id="GO:0015171">
    <property type="term" value="F:amino acid transmembrane transporter activity"/>
    <property type="evidence" value="ECO:0007669"/>
    <property type="project" value="TreeGrafter"/>
</dbReference>
<feature type="transmembrane region" description="Helical" evidence="6">
    <location>
        <begin position="56"/>
        <end position="76"/>
    </location>
</feature>
<evidence type="ECO:0000313" key="9">
    <source>
        <dbReference type="Proteomes" id="UP001187471"/>
    </source>
</evidence>
<feature type="transmembrane region" description="Helical" evidence="6">
    <location>
        <begin position="364"/>
        <end position="390"/>
    </location>
</feature>
<feature type="transmembrane region" description="Helical" evidence="6">
    <location>
        <begin position="487"/>
        <end position="506"/>
    </location>
</feature>
<feature type="transmembrane region" description="Helical" evidence="6">
    <location>
        <begin position="234"/>
        <end position="256"/>
    </location>
</feature>
<evidence type="ECO:0000256" key="5">
    <source>
        <dbReference type="ARBA" id="ARBA00023136"/>
    </source>
</evidence>
<evidence type="ECO:0000313" key="8">
    <source>
        <dbReference type="EMBL" id="KAK2988456.1"/>
    </source>
</evidence>
<feature type="transmembrane region" description="Helical" evidence="6">
    <location>
        <begin position="410"/>
        <end position="433"/>
    </location>
</feature>
<feature type="transmembrane region" description="Helical" evidence="6">
    <location>
        <begin position="293"/>
        <end position="313"/>
    </location>
</feature>
<dbReference type="InterPro" id="IPR002293">
    <property type="entry name" value="AA/rel_permease1"/>
</dbReference>
<feature type="transmembrane region" description="Helical" evidence="6">
    <location>
        <begin position="527"/>
        <end position="545"/>
    </location>
</feature>
<evidence type="ECO:0000256" key="2">
    <source>
        <dbReference type="ARBA" id="ARBA00008572"/>
    </source>
</evidence>
<evidence type="ECO:0000256" key="1">
    <source>
        <dbReference type="ARBA" id="ARBA00004141"/>
    </source>
</evidence>
<dbReference type="Gene3D" id="1.20.1740.10">
    <property type="entry name" value="Amino acid/polyamine transporter I"/>
    <property type="match status" value="2"/>
</dbReference>
<evidence type="ECO:0000256" key="6">
    <source>
        <dbReference type="SAM" id="Phobius"/>
    </source>
</evidence>
<name>A0AA88UNB9_9ASTE</name>
<sequence length="691" mass="74557">MRAANDDAAPLSSSSSCISHFWSSALRAKTLAPPSETAVRTNSGEGLVRRLGLFDLVLLGIGASIGAGIFVVTGTVAHDAGPAAFGTYYFVVVDHMVASYASTLPCSPFDSEKTDLCFLSLIASLRAVKAFYCFKAGVTISFILAGASCVLNALCYAELASRFPAVVGGAYLYTYTAFNELTAFLVFAQLMLDYHIGAASIARSLASYVVTIFELIPFLKENIPSWVGHGSEEFLGAFSINILAPILLALLTIILCRGVGESSILNSVMTTTKVAESLSTPAVADSRSDSWDFLGLLDVSVVIVLFVIIVGAFKVDVSNWSPFAPNGFKEVLTGATVVFFAYVGFDAVANSAEESKRPQRDLPLGIMGSLLICAALYIGVCLVLTGMVPYTALGEDAPLAEAFTSKGLKYVSVLISIGAVAGLTTTLLVGLYVQSRLYLGLGRDGLLPSLFAKVHRTRHTPIHSQVWVGIVAGILAGLFNVHVLSHILSVGSLTGYSVVSACVVALRWKNKSASHYSTRWISKRGEGITCLIVIACCGFATGLLYRFSASFIFAIVAIVIAILAAAALYFRQMYAVASGFSCPWVPVVPAVCIFFNIFLFAQLHYEAWVRFIVLSIISVAIYAIYGQYHANPRDSIIHIKLLDLVLETNPLKRSKQFLTYKAYLIRAEYSENEYRKFVDYYNDIFLSLQSS</sequence>
<accession>A0AA88UNB9</accession>
<protein>
    <recommendedName>
        <fullName evidence="7">Cationic amino acid transporter C-terminal domain-containing protein</fullName>
    </recommendedName>
</protein>
<feature type="transmembrane region" description="Helical" evidence="6">
    <location>
        <begin position="166"/>
        <end position="188"/>
    </location>
</feature>
<feature type="domain" description="Cationic amino acid transporter C-terminal" evidence="7">
    <location>
        <begin position="580"/>
        <end position="629"/>
    </location>
</feature>
<keyword evidence="5 6" id="KW-0472">Membrane</keyword>
<dbReference type="PANTHER" id="PTHR43243:SF45">
    <property type="entry name" value="CATIONIC AMINO ACID TRANSPORTER 9, CHLOROPLASTIC"/>
    <property type="match status" value="1"/>
</dbReference>
<dbReference type="InterPro" id="IPR029485">
    <property type="entry name" value="CAT_C"/>
</dbReference>
<feature type="transmembrane region" description="Helical" evidence="6">
    <location>
        <begin position="582"/>
        <end position="601"/>
    </location>
</feature>
<gene>
    <name evidence="8" type="ORF">RJ640_007486</name>
</gene>
<evidence type="ECO:0000256" key="4">
    <source>
        <dbReference type="ARBA" id="ARBA00022989"/>
    </source>
</evidence>
<dbReference type="Pfam" id="PF13906">
    <property type="entry name" value="AA_permease_C"/>
    <property type="match status" value="1"/>
</dbReference>
<feature type="transmembrane region" description="Helical" evidence="6">
    <location>
        <begin position="462"/>
        <end position="481"/>
    </location>
</feature>
<dbReference type="GO" id="GO:0016020">
    <property type="term" value="C:membrane"/>
    <property type="evidence" value="ECO:0007669"/>
    <property type="project" value="UniProtKB-SubCell"/>
</dbReference>
<comment type="similarity">
    <text evidence="2">Belongs to the amino acid-polyamine-organocation (APC) superfamily. Cationic amino acid transporter (CAT) (TC 2.A.3.3) family.</text>
</comment>
<dbReference type="AlphaFoldDB" id="A0AA88UNB9"/>
<comment type="subcellular location">
    <subcellularLocation>
        <location evidence="1">Membrane</location>
        <topology evidence="1">Multi-pass membrane protein</topology>
    </subcellularLocation>
</comment>
<keyword evidence="4 6" id="KW-1133">Transmembrane helix</keyword>
<dbReference type="PANTHER" id="PTHR43243">
    <property type="entry name" value="INNER MEMBRANE TRANSPORTER YGJI-RELATED"/>
    <property type="match status" value="1"/>
</dbReference>
<proteinExistence type="inferred from homology"/>
<feature type="transmembrane region" description="Helical" evidence="6">
    <location>
        <begin position="130"/>
        <end position="154"/>
    </location>
</feature>
<keyword evidence="3 6" id="KW-0812">Transmembrane</keyword>
<reference evidence="8" key="1">
    <citation type="submission" date="2022-12" db="EMBL/GenBank/DDBJ databases">
        <title>Draft genome assemblies for two species of Escallonia (Escalloniales).</title>
        <authorList>
            <person name="Chanderbali A."/>
            <person name="Dervinis C."/>
            <person name="Anghel I."/>
            <person name="Soltis D."/>
            <person name="Soltis P."/>
            <person name="Zapata F."/>
        </authorList>
    </citation>
    <scope>NUCLEOTIDE SEQUENCE</scope>
    <source>
        <strain evidence="8">UCBG92.1500</strain>
        <tissue evidence="8">Leaf</tissue>
    </source>
</reference>
<feature type="transmembrane region" description="Helical" evidence="6">
    <location>
        <begin position="333"/>
        <end position="352"/>
    </location>
</feature>
<evidence type="ECO:0000259" key="7">
    <source>
        <dbReference type="Pfam" id="PF13906"/>
    </source>
</evidence>
<feature type="transmembrane region" description="Helical" evidence="6">
    <location>
        <begin position="607"/>
        <end position="625"/>
    </location>
</feature>
<dbReference type="Proteomes" id="UP001187471">
    <property type="component" value="Unassembled WGS sequence"/>
</dbReference>
<organism evidence="8 9">
    <name type="scientific">Escallonia rubra</name>
    <dbReference type="NCBI Taxonomy" id="112253"/>
    <lineage>
        <taxon>Eukaryota</taxon>
        <taxon>Viridiplantae</taxon>
        <taxon>Streptophyta</taxon>
        <taxon>Embryophyta</taxon>
        <taxon>Tracheophyta</taxon>
        <taxon>Spermatophyta</taxon>
        <taxon>Magnoliopsida</taxon>
        <taxon>eudicotyledons</taxon>
        <taxon>Gunneridae</taxon>
        <taxon>Pentapetalae</taxon>
        <taxon>asterids</taxon>
        <taxon>campanulids</taxon>
        <taxon>Escalloniales</taxon>
        <taxon>Escalloniaceae</taxon>
        <taxon>Escallonia</taxon>
    </lineage>
</organism>
<evidence type="ECO:0000256" key="3">
    <source>
        <dbReference type="ARBA" id="ARBA00022692"/>
    </source>
</evidence>
<dbReference type="EMBL" id="JAVXUO010000870">
    <property type="protein sequence ID" value="KAK2988456.1"/>
    <property type="molecule type" value="Genomic_DNA"/>
</dbReference>
<keyword evidence="9" id="KW-1185">Reference proteome</keyword>